<dbReference type="Proteomes" id="UP001055439">
    <property type="component" value="Chromosome 5"/>
</dbReference>
<gene>
    <name evidence="2" type="ORF">MUK42_18990</name>
</gene>
<feature type="compositionally biased region" description="Gly residues" evidence="1">
    <location>
        <begin position="166"/>
        <end position="176"/>
    </location>
</feature>
<dbReference type="EMBL" id="CP097507">
    <property type="protein sequence ID" value="URE02812.1"/>
    <property type="molecule type" value="Genomic_DNA"/>
</dbReference>
<dbReference type="AlphaFoldDB" id="A0A9E7K3Y4"/>
<dbReference type="OrthoDB" id="1911901at2759"/>
<keyword evidence="3" id="KW-1185">Reference proteome</keyword>
<feature type="region of interest" description="Disordered" evidence="1">
    <location>
        <begin position="25"/>
        <end position="55"/>
    </location>
</feature>
<feature type="region of interest" description="Disordered" evidence="1">
    <location>
        <begin position="132"/>
        <end position="209"/>
    </location>
</feature>
<name>A0A9E7K3Y4_9LILI</name>
<evidence type="ECO:0000313" key="3">
    <source>
        <dbReference type="Proteomes" id="UP001055439"/>
    </source>
</evidence>
<proteinExistence type="predicted"/>
<accession>A0A9E7K3Y4</accession>
<feature type="compositionally biased region" description="Low complexity" evidence="1">
    <location>
        <begin position="177"/>
        <end position="187"/>
    </location>
</feature>
<evidence type="ECO:0000313" key="2">
    <source>
        <dbReference type="EMBL" id="URE02812.1"/>
    </source>
</evidence>
<protein>
    <submittedName>
        <fullName evidence="2">Transcription factor TCP20</fullName>
    </submittedName>
</protein>
<organism evidence="2 3">
    <name type="scientific">Musa troglodytarum</name>
    <name type="common">fe'i banana</name>
    <dbReference type="NCBI Taxonomy" id="320322"/>
    <lineage>
        <taxon>Eukaryota</taxon>
        <taxon>Viridiplantae</taxon>
        <taxon>Streptophyta</taxon>
        <taxon>Embryophyta</taxon>
        <taxon>Tracheophyta</taxon>
        <taxon>Spermatophyta</taxon>
        <taxon>Magnoliopsida</taxon>
        <taxon>Liliopsida</taxon>
        <taxon>Zingiberales</taxon>
        <taxon>Musaceae</taxon>
        <taxon>Musa</taxon>
    </lineage>
</organism>
<evidence type="ECO:0000256" key="1">
    <source>
        <dbReference type="SAM" id="MobiDB-lite"/>
    </source>
</evidence>
<sequence length="209" mass="21971">MVFPAPEFVSLLLRSPLLASISTARSPKSKLGLAMDRRDSSKQPQEAPGLDELGQARPNWPMLAAANSGPPLPGLLLPPGVLDSGFMVSSSSLGTGNGSMGGFLQRVGMHGMDLPGADVGAMSFVSMLAPHGQQSPGLELGLSQDGHGGEFHPQATHQLFPQTGRARGGAGSGEGGQLQHHQQQQQQRAFPTQDHHKTENSDWNSRSKA</sequence>
<reference evidence="2" key="1">
    <citation type="submission" date="2022-05" db="EMBL/GenBank/DDBJ databases">
        <title>The Musa troglodytarum L. genome provides insights into the mechanism of non-climacteric behaviour and enrichment of carotenoids.</title>
        <authorList>
            <person name="Wang J."/>
        </authorList>
    </citation>
    <scope>NUCLEOTIDE SEQUENCE</scope>
    <source>
        <tissue evidence="2">Leaf</tissue>
    </source>
</reference>